<proteinExistence type="predicted"/>
<evidence type="ECO:0000313" key="2">
    <source>
        <dbReference type="Proteomes" id="UP000027121"/>
    </source>
</evidence>
<organism evidence="1 2">
    <name type="scientific">Pseudomonas donghuensis</name>
    <dbReference type="NCBI Taxonomy" id="1163398"/>
    <lineage>
        <taxon>Bacteria</taxon>
        <taxon>Pseudomonadati</taxon>
        <taxon>Pseudomonadota</taxon>
        <taxon>Gammaproteobacteria</taxon>
        <taxon>Pseudomonadales</taxon>
        <taxon>Pseudomonadaceae</taxon>
        <taxon>Pseudomonas</taxon>
    </lineage>
</organism>
<accession>A0AAQ0IQG1</accession>
<evidence type="ECO:0000313" key="1">
    <source>
        <dbReference type="EMBL" id="QWE81302.1"/>
    </source>
</evidence>
<reference evidence="1 2" key="2">
    <citation type="journal article" date="2016" name="Front. Microbiol.">
        <title>When Genome-Based Approach Meets the 'Old but Good': Revealing Genes Involved in the Antibacterial Activity of Pseudomonas sp. P482 against Soft Rot Pathogens.</title>
        <authorList>
            <person name="Krzyzanowska D.M."/>
            <person name="Ossowicki A."/>
            <person name="Rajewska M."/>
            <person name="Maciag T."/>
            <person name="Jablonska M."/>
            <person name="Obuchowski M."/>
            <person name="Heeb S."/>
            <person name="Jafra S."/>
        </authorList>
    </citation>
    <scope>NUCLEOTIDE SEQUENCE [LARGE SCALE GENOMIC DNA]</scope>
    <source>
        <strain evidence="1 2">P482</strain>
    </source>
</reference>
<reference evidence="1 2" key="1">
    <citation type="journal article" date="2014" name="Genome Announc.">
        <title>Genome Sequence of Pseudomonas sp. Strain P482, a Tomato Rhizosphere Isolate with Broad-Spectrum Antimicrobial Activity.</title>
        <authorList>
            <person name="Krzyzanowska D.M."/>
            <person name="Ossowicki A."/>
            <person name="Jafra S."/>
        </authorList>
    </citation>
    <scope>NUCLEOTIDE SEQUENCE [LARGE SCALE GENOMIC DNA]</scope>
    <source>
        <strain evidence="1 2">P482</strain>
    </source>
</reference>
<protein>
    <submittedName>
        <fullName evidence="1">Uncharacterized protein</fullName>
    </submittedName>
</protein>
<dbReference type="AlphaFoldDB" id="A0AAQ0IQG1"/>
<name>A0AAQ0IQG1_9PSED</name>
<gene>
    <name evidence="1" type="ORF">BV82_13640</name>
</gene>
<dbReference type="RefSeq" id="WP_036995693.1">
    <property type="nucleotide sequence ID" value="NZ_CP071706.1"/>
</dbReference>
<dbReference type="EMBL" id="CP071706">
    <property type="protein sequence ID" value="QWE81302.1"/>
    <property type="molecule type" value="Genomic_DNA"/>
</dbReference>
<dbReference type="Proteomes" id="UP000027121">
    <property type="component" value="Chromosome"/>
</dbReference>
<keyword evidence="2" id="KW-1185">Reference proteome</keyword>
<sequence length="61" mass="7020">MNQKLTCKKCGKETEVQLRHDSKTDWQVFNCQLCGALHVEESYFKAPGAPAQFRFRLADES</sequence>
<dbReference type="KEGG" id="pdw:BV82_13640"/>
<dbReference type="GeneID" id="98283331"/>